<dbReference type="AlphaFoldDB" id="U1GIN0"/>
<evidence type="ECO:0000313" key="2">
    <source>
        <dbReference type="EMBL" id="ERF71998.1"/>
    </source>
</evidence>
<protein>
    <recommendedName>
        <fullName evidence="4">F-box domain-containing protein</fullName>
    </recommendedName>
</protein>
<organism evidence="2 3">
    <name type="scientific">Endocarpon pusillum (strain Z07020 / HMAS-L-300199)</name>
    <name type="common">Lichen-forming fungus</name>
    <dbReference type="NCBI Taxonomy" id="1263415"/>
    <lineage>
        <taxon>Eukaryota</taxon>
        <taxon>Fungi</taxon>
        <taxon>Dikarya</taxon>
        <taxon>Ascomycota</taxon>
        <taxon>Pezizomycotina</taxon>
        <taxon>Eurotiomycetes</taxon>
        <taxon>Chaetothyriomycetidae</taxon>
        <taxon>Verrucariales</taxon>
        <taxon>Verrucariaceae</taxon>
        <taxon>Endocarpon</taxon>
    </lineage>
</organism>
<gene>
    <name evidence="2" type="ORF">EPUS_09364</name>
</gene>
<dbReference type="RefSeq" id="XP_007802353.1">
    <property type="nucleotide sequence ID" value="XM_007804162.1"/>
</dbReference>
<proteinExistence type="predicted"/>
<sequence length="363" mass="41005">MALLDLPLELLNLVLKAVWPDDIENASMTCRLQQTLAIPHVNKHKNLRSQYGCLDLFLRENSSVMPHQSPTTLLHTRNRSILKQHNGFRGLLHASPYLSQQEADEWQKPILHGNEGALCALLLSVLPNLQQLYLWYNLQSDMVYLKGMINRIAKASCGPKMYVNRSKEIPSIKNSTYPHALRKLTTLGLQRQCGLNGTEIGDDYDLLLHFINLPSLSSFIGGIGPESTLRATCAASPQQPEYTSHEIQRRHPYPYLPYGATLTAYVIKVFNQDDAAPWFKRWQNLFRTAPWFPKWQRSWDRAEITQAMSQNLPDHEEGLPGTGGFLGLPDVQDAVVKRLFGPSEKVGAVWPGSGRATGREQRT</sequence>
<dbReference type="GeneID" id="19244186"/>
<evidence type="ECO:0008006" key="4">
    <source>
        <dbReference type="Google" id="ProtNLM"/>
    </source>
</evidence>
<dbReference type="HOGENOM" id="CLU_762973_0_0_1"/>
<feature type="chain" id="PRO_5004611355" description="F-box domain-containing protein" evidence="1">
    <location>
        <begin position="21"/>
        <end position="363"/>
    </location>
</feature>
<dbReference type="EMBL" id="KE721153">
    <property type="protein sequence ID" value="ERF71998.1"/>
    <property type="molecule type" value="Genomic_DNA"/>
</dbReference>
<keyword evidence="1" id="KW-0732">Signal</keyword>
<name>U1GIN0_ENDPU</name>
<feature type="signal peptide" evidence="1">
    <location>
        <begin position="1"/>
        <end position="20"/>
    </location>
</feature>
<dbReference type="Proteomes" id="UP000019373">
    <property type="component" value="Unassembled WGS sequence"/>
</dbReference>
<reference evidence="3" key="1">
    <citation type="journal article" date="2014" name="BMC Genomics">
        <title>Genome characteristics reveal the impact of lichenization on lichen-forming fungus Endocarpon pusillum Hedwig (Verrucariales, Ascomycota).</title>
        <authorList>
            <person name="Wang Y.-Y."/>
            <person name="Liu B."/>
            <person name="Zhang X.-Y."/>
            <person name="Zhou Q.-M."/>
            <person name="Zhang T."/>
            <person name="Li H."/>
            <person name="Yu Y.-F."/>
            <person name="Zhang X.-L."/>
            <person name="Hao X.-Y."/>
            <person name="Wang M."/>
            <person name="Wang L."/>
            <person name="Wei J.-C."/>
        </authorList>
    </citation>
    <scope>NUCLEOTIDE SEQUENCE [LARGE SCALE GENOMIC DNA]</scope>
    <source>
        <strain evidence="3">Z07020 / HMAS-L-300199</strain>
    </source>
</reference>
<evidence type="ECO:0000256" key="1">
    <source>
        <dbReference type="SAM" id="SignalP"/>
    </source>
</evidence>
<accession>U1GIN0</accession>
<keyword evidence="3" id="KW-1185">Reference proteome</keyword>
<evidence type="ECO:0000313" key="3">
    <source>
        <dbReference type="Proteomes" id="UP000019373"/>
    </source>
</evidence>